<evidence type="ECO:0000313" key="6">
    <source>
        <dbReference type="Proteomes" id="UP001108029"/>
    </source>
</evidence>
<keyword evidence="3" id="KW-0804">Transcription</keyword>
<keyword evidence="6" id="KW-1185">Reference proteome</keyword>
<dbReference type="PROSITE" id="PS01124">
    <property type="entry name" value="HTH_ARAC_FAMILY_2"/>
    <property type="match status" value="1"/>
</dbReference>
<reference evidence="5" key="1">
    <citation type="submission" date="2021-12" db="EMBL/GenBank/DDBJ databases">
        <authorList>
            <person name="Lee J.-H."/>
            <person name="Kim S.-B."/>
        </authorList>
    </citation>
    <scope>NUCLEOTIDE SEQUENCE</scope>
    <source>
        <strain evidence="5">NR30</strain>
    </source>
</reference>
<dbReference type="Proteomes" id="UP001108029">
    <property type="component" value="Unassembled WGS sequence"/>
</dbReference>
<evidence type="ECO:0000256" key="2">
    <source>
        <dbReference type="ARBA" id="ARBA00023125"/>
    </source>
</evidence>
<dbReference type="InterPro" id="IPR035418">
    <property type="entry name" value="AraC-bd_2"/>
</dbReference>
<dbReference type="SUPFAM" id="SSF46689">
    <property type="entry name" value="Homeodomain-like"/>
    <property type="match status" value="1"/>
</dbReference>
<evidence type="ECO:0000256" key="3">
    <source>
        <dbReference type="ARBA" id="ARBA00023163"/>
    </source>
</evidence>
<protein>
    <submittedName>
        <fullName evidence="5">Helix-turn-helix domain-containing protein</fullName>
    </submittedName>
</protein>
<dbReference type="GO" id="GO:0003700">
    <property type="term" value="F:DNA-binding transcription factor activity"/>
    <property type="evidence" value="ECO:0007669"/>
    <property type="project" value="InterPro"/>
</dbReference>
<dbReference type="SMART" id="SM00342">
    <property type="entry name" value="HTH_ARAC"/>
    <property type="match status" value="1"/>
</dbReference>
<proteinExistence type="predicted"/>
<dbReference type="InterPro" id="IPR050204">
    <property type="entry name" value="AraC_XylS_family_regulators"/>
</dbReference>
<dbReference type="PANTHER" id="PTHR46796">
    <property type="entry name" value="HTH-TYPE TRANSCRIPTIONAL ACTIVATOR RHAS-RELATED"/>
    <property type="match status" value="1"/>
</dbReference>
<feature type="domain" description="HTH araC/xylS-type" evidence="4">
    <location>
        <begin position="217"/>
        <end position="318"/>
    </location>
</feature>
<dbReference type="Gene3D" id="1.10.10.60">
    <property type="entry name" value="Homeodomain-like"/>
    <property type="match status" value="1"/>
</dbReference>
<name>A0A9Q3VZ16_9ACTN</name>
<dbReference type="InterPro" id="IPR009057">
    <property type="entry name" value="Homeodomain-like_sf"/>
</dbReference>
<dbReference type="AlphaFoldDB" id="A0A9Q3VZ16"/>
<dbReference type="PANTHER" id="PTHR46796:SF6">
    <property type="entry name" value="ARAC SUBFAMILY"/>
    <property type="match status" value="1"/>
</dbReference>
<gene>
    <name evidence="5" type="ORF">LJ657_43045</name>
</gene>
<evidence type="ECO:0000259" key="4">
    <source>
        <dbReference type="PROSITE" id="PS01124"/>
    </source>
</evidence>
<keyword evidence="1" id="KW-0805">Transcription regulation</keyword>
<evidence type="ECO:0000313" key="5">
    <source>
        <dbReference type="EMBL" id="MCD9880219.1"/>
    </source>
</evidence>
<sequence length="347" mass="37516">MLLTTEHLPPEERFAYFQEATRHVPEPIDVRSDIADFAARVRMTSFGAIAVTDFTALGPISMEVRRGPRLIRQSDPEGYRLLLGLRGHTGVCQGGREATLGSGDMALYDTSRPLGGWRGVEAGPARLLMVDLPRSLVPVPPDRAARVTAVRISGEVGIPSLLRATVTRMADDTEHYSPAEAVQLSGVLTDLVGLLVAHVSDAPGEPTRDAERRLLMVRIQSFVDQRLGDADLSPATIAAAHHIGARTLHRLFEQHGLTVAGWMRQRRLERCRRDLTTPSLAGQPIGAIARRWCFADGAHLSRAFKAAYGITPGAWRALHHVAGQPDGVNPAWGGAAAGHTCQCADHA</sequence>
<dbReference type="Pfam" id="PF14525">
    <property type="entry name" value="AraC_binding_2"/>
    <property type="match status" value="1"/>
</dbReference>
<organism evidence="5 6">
    <name type="scientific">Streptomyces guryensis</name>
    <dbReference type="NCBI Taxonomy" id="2886947"/>
    <lineage>
        <taxon>Bacteria</taxon>
        <taxon>Bacillati</taxon>
        <taxon>Actinomycetota</taxon>
        <taxon>Actinomycetes</taxon>
        <taxon>Kitasatosporales</taxon>
        <taxon>Streptomycetaceae</taxon>
        <taxon>Streptomyces</taxon>
    </lineage>
</organism>
<dbReference type="Pfam" id="PF12833">
    <property type="entry name" value="HTH_18"/>
    <property type="match status" value="1"/>
</dbReference>
<keyword evidence="2" id="KW-0238">DNA-binding</keyword>
<accession>A0A9Q3VZ16</accession>
<dbReference type="EMBL" id="JAJSBI010000037">
    <property type="protein sequence ID" value="MCD9880219.1"/>
    <property type="molecule type" value="Genomic_DNA"/>
</dbReference>
<dbReference type="InterPro" id="IPR018060">
    <property type="entry name" value="HTH_AraC"/>
</dbReference>
<evidence type="ECO:0000256" key="1">
    <source>
        <dbReference type="ARBA" id="ARBA00023015"/>
    </source>
</evidence>
<dbReference type="RefSeq" id="WP_232655159.1">
    <property type="nucleotide sequence ID" value="NZ_JAJSBI010000037.1"/>
</dbReference>
<dbReference type="GO" id="GO:0043565">
    <property type="term" value="F:sequence-specific DNA binding"/>
    <property type="evidence" value="ECO:0007669"/>
    <property type="project" value="InterPro"/>
</dbReference>
<comment type="caution">
    <text evidence="5">The sequence shown here is derived from an EMBL/GenBank/DDBJ whole genome shotgun (WGS) entry which is preliminary data.</text>
</comment>